<name>A0AAV4NT00_9ARAC</name>
<proteinExistence type="predicted"/>
<evidence type="ECO:0000313" key="2">
    <source>
        <dbReference type="Proteomes" id="UP001054837"/>
    </source>
</evidence>
<reference evidence="1 2" key="1">
    <citation type="submission" date="2021-06" db="EMBL/GenBank/DDBJ databases">
        <title>Caerostris darwini draft genome.</title>
        <authorList>
            <person name="Kono N."/>
            <person name="Arakawa K."/>
        </authorList>
    </citation>
    <scope>NUCLEOTIDE SEQUENCE [LARGE SCALE GENOMIC DNA]</scope>
</reference>
<protein>
    <submittedName>
        <fullName evidence="1">Uncharacterized protein</fullName>
    </submittedName>
</protein>
<accession>A0AAV4NT00</accession>
<sequence length="116" mass="13379">MKILANCGQTQKSTLLNGKRHFMHEYNSSFSLSNLTRNRKRWQQHTQTSWLFQLGNRPITVRLIKRYSHLENTRPDRDGQTPAPPPSLLLFPSPSVCLTSKVELCGRDLNAKRSCQ</sequence>
<dbReference type="EMBL" id="BPLQ01002032">
    <property type="protein sequence ID" value="GIX87924.1"/>
    <property type="molecule type" value="Genomic_DNA"/>
</dbReference>
<evidence type="ECO:0000313" key="1">
    <source>
        <dbReference type="EMBL" id="GIX87924.1"/>
    </source>
</evidence>
<dbReference type="Proteomes" id="UP001054837">
    <property type="component" value="Unassembled WGS sequence"/>
</dbReference>
<comment type="caution">
    <text evidence="1">The sequence shown here is derived from an EMBL/GenBank/DDBJ whole genome shotgun (WGS) entry which is preliminary data.</text>
</comment>
<organism evidence="1 2">
    <name type="scientific">Caerostris darwini</name>
    <dbReference type="NCBI Taxonomy" id="1538125"/>
    <lineage>
        <taxon>Eukaryota</taxon>
        <taxon>Metazoa</taxon>
        <taxon>Ecdysozoa</taxon>
        <taxon>Arthropoda</taxon>
        <taxon>Chelicerata</taxon>
        <taxon>Arachnida</taxon>
        <taxon>Araneae</taxon>
        <taxon>Araneomorphae</taxon>
        <taxon>Entelegynae</taxon>
        <taxon>Araneoidea</taxon>
        <taxon>Araneidae</taxon>
        <taxon>Caerostris</taxon>
    </lineage>
</organism>
<keyword evidence="2" id="KW-1185">Reference proteome</keyword>
<dbReference type="AlphaFoldDB" id="A0AAV4NT00"/>
<gene>
    <name evidence="1" type="ORF">CDAR_437531</name>
</gene>